<comment type="caution">
    <text evidence="1">The sequence shown here is derived from an EMBL/GenBank/DDBJ whole genome shotgun (WGS) entry which is preliminary data.</text>
</comment>
<name>A0A328A9Q2_9CAUL</name>
<sequence length="156" mass="17740">MEGFMGDFGFQTGEWRVHHRKLAERLTGCSDWVEFNGTCRASELTAGEANVEDQLLDDPAGAYRAAAFRRCDPQTGEWAIWWHDGRSTLLDPPVKGRFEGGVGRFYAHDTLRGQPILVRFVWSDIGPERARWEQAFSPDGGATWEVNWIMSFERTA</sequence>
<gene>
    <name evidence="1" type="ORF">DJ018_17030</name>
</gene>
<evidence type="ECO:0000313" key="2">
    <source>
        <dbReference type="Proteomes" id="UP000249725"/>
    </source>
</evidence>
<accession>A0A328A9Q2</accession>
<keyword evidence="2" id="KW-1185">Reference proteome</keyword>
<dbReference type="OrthoDB" id="9814791at2"/>
<reference evidence="2" key="1">
    <citation type="submission" date="2018-05" db="EMBL/GenBank/DDBJ databases">
        <authorList>
            <person name="Li X."/>
        </authorList>
    </citation>
    <scope>NUCLEOTIDE SEQUENCE [LARGE SCALE GENOMIC DNA]</scope>
    <source>
        <strain evidence="2">YIM 73061</strain>
    </source>
</reference>
<dbReference type="Proteomes" id="UP000249725">
    <property type="component" value="Unassembled WGS sequence"/>
</dbReference>
<dbReference type="AlphaFoldDB" id="A0A328A9Q2"/>
<protein>
    <submittedName>
        <fullName evidence="1">DUF1579 domain-containing protein</fullName>
    </submittedName>
</protein>
<organism evidence="1 2">
    <name type="scientific">Phenylobacterium deserti</name>
    <dbReference type="NCBI Taxonomy" id="1914756"/>
    <lineage>
        <taxon>Bacteria</taxon>
        <taxon>Pseudomonadati</taxon>
        <taxon>Pseudomonadota</taxon>
        <taxon>Alphaproteobacteria</taxon>
        <taxon>Caulobacterales</taxon>
        <taxon>Caulobacteraceae</taxon>
        <taxon>Phenylobacterium</taxon>
    </lineage>
</organism>
<evidence type="ECO:0000313" key="1">
    <source>
        <dbReference type="EMBL" id="RAK50876.1"/>
    </source>
</evidence>
<proteinExistence type="predicted"/>
<dbReference type="EMBL" id="QFYR01000005">
    <property type="protein sequence ID" value="RAK50876.1"/>
    <property type="molecule type" value="Genomic_DNA"/>
</dbReference>